<reference evidence="2" key="1">
    <citation type="journal article" date="2022" name="Mol. Ecol. Resour.">
        <title>The genomes of chicory, endive, great burdock and yacon provide insights into Asteraceae palaeo-polyploidization history and plant inulin production.</title>
        <authorList>
            <person name="Fan W."/>
            <person name="Wang S."/>
            <person name="Wang H."/>
            <person name="Wang A."/>
            <person name="Jiang F."/>
            <person name="Liu H."/>
            <person name="Zhao H."/>
            <person name="Xu D."/>
            <person name="Zhang Y."/>
        </authorList>
    </citation>
    <scope>NUCLEOTIDE SEQUENCE [LARGE SCALE GENOMIC DNA]</scope>
    <source>
        <strain evidence="2">cv. Niubang</strain>
    </source>
</reference>
<name>A0ACB8ZXD9_ARCLA</name>
<dbReference type="EMBL" id="CM042055">
    <property type="protein sequence ID" value="KAI3702218.1"/>
    <property type="molecule type" value="Genomic_DNA"/>
</dbReference>
<comment type="caution">
    <text evidence="1">The sequence shown here is derived from an EMBL/GenBank/DDBJ whole genome shotgun (WGS) entry which is preliminary data.</text>
</comment>
<accession>A0ACB8ZXD9</accession>
<evidence type="ECO:0000313" key="2">
    <source>
        <dbReference type="Proteomes" id="UP001055879"/>
    </source>
</evidence>
<gene>
    <name evidence="1" type="ORF">L6452_27945</name>
</gene>
<keyword evidence="2" id="KW-1185">Reference proteome</keyword>
<reference evidence="1 2" key="2">
    <citation type="journal article" date="2022" name="Mol. Ecol. Resour.">
        <title>The genomes of chicory, endive, great burdock and yacon provide insights into Asteraceae paleo-polyploidization history and plant inulin production.</title>
        <authorList>
            <person name="Fan W."/>
            <person name="Wang S."/>
            <person name="Wang H."/>
            <person name="Wang A."/>
            <person name="Jiang F."/>
            <person name="Liu H."/>
            <person name="Zhao H."/>
            <person name="Xu D."/>
            <person name="Zhang Y."/>
        </authorList>
    </citation>
    <scope>NUCLEOTIDE SEQUENCE [LARGE SCALE GENOMIC DNA]</scope>
    <source>
        <strain evidence="2">cv. Niubang</strain>
    </source>
</reference>
<dbReference type="Proteomes" id="UP001055879">
    <property type="component" value="Linkage Group LG09"/>
</dbReference>
<evidence type="ECO:0000313" key="1">
    <source>
        <dbReference type="EMBL" id="KAI3702218.1"/>
    </source>
</evidence>
<proteinExistence type="predicted"/>
<sequence length="180" mass="20492">MGDINVYNIYAPICLNHEERNTSGAGSVCIDFFDPCWQDILVSYLNDSAVQQAFHVRPTSWDICREYISRWNDSSVSILPIIKYLIENGLRLWVFSGDTDARVPVTSSRYAFNTLNLPIETAWRPWYLNEEVGGYLEAYEGLLIITVRGAGHSVPSFQPRRALALFKSFLGGIVPHYYSM</sequence>
<organism evidence="1 2">
    <name type="scientific">Arctium lappa</name>
    <name type="common">Greater burdock</name>
    <name type="synonym">Lappa major</name>
    <dbReference type="NCBI Taxonomy" id="4217"/>
    <lineage>
        <taxon>Eukaryota</taxon>
        <taxon>Viridiplantae</taxon>
        <taxon>Streptophyta</taxon>
        <taxon>Embryophyta</taxon>
        <taxon>Tracheophyta</taxon>
        <taxon>Spermatophyta</taxon>
        <taxon>Magnoliopsida</taxon>
        <taxon>eudicotyledons</taxon>
        <taxon>Gunneridae</taxon>
        <taxon>Pentapetalae</taxon>
        <taxon>asterids</taxon>
        <taxon>campanulids</taxon>
        <taxon>Asterales</taxon>
        <taxon>Asteraceae</taxon>
        <taxon>Carduoideae</taxon>
        <taxon>Cardueae</taxon>
        <taxon>Arctiinae</taxon>
        <taxon>Arctium</taxon>
    </lineage>
</organism>
<protein>
    <submittedName>
        <fullName evidence="1">Uncharacterized protein</fullName>
    </submittedName>
</protein>